<feature type="coiled-coil region" evidence="6">
    <location>
        <begin position="513"/>
        <end position="568"/>
    </location>
</feature>
<dbReference type="InParanoid" id="K5VEJ1"/>
<keyword evidence="6" id="KW-0175">Coiled coil</keyword>
<dbReference type="GO" id="GO:0004674">
    <property type="term" value="F:protein serine/threonine kinase activity"/>
    <property type="evidence" value="ECO:0007669"/>
    <property type="project" value="UniProtKB-KW"/>
</dbReference>
<dbReference type="Pfam" id="PF14197">
    <property type="entry name" value="Cep57_CLD_2"/>
    <property type="match status" value="1"/>
</dbReference>
<name>K5VEJ1_PHACS</name>
<evidence type="ECO:0000256" key="3">
    <source>
        <dbReference type="ARBA" id="ARBA00022741"/>
    </source>
</evidence>
<protein>
    <recommendedName>
        <fullName evidence="8">AGC-kinase C-terminal domain-containing protein</fullName>
    </recommendedName>
</protein>
<dbReference type="STRING" id="650164.K5VEJ1"/>
<keyword evidence="1" id="KW-0723">Serine/threonine-protein kinase</keyword>
<feature type="domain" description="AGC-kinase C-terminal" evidence="8">
    <location>
        <begin position="866"/>
        <end position="936"/>
    </location>
</feature>
<feature type="compositionally biased region" description="Basic and acidic residues" evidence="7">
    <location>
        <begin position="574"/>
        <end position="599"/>
    </location>
</feature>
<feature type="compositionally biased region" description="Basic and acidic residues" evidence="7">
    <location>
        <begin position="682"/>
        <end position="696"/>
    </location>
</feature>
<reference evidence="9 10" key="1">
    <citation type="journal article" date="2012" name="BMC Genomics">
        <title>Comparative genomics of the white-rot fungi, Phanerochaete carnosa and P. chrysosporium, to elucidate the genetic basis of the distinct wood types they colonize.</title>
        <authorList>
            <person name="Suzuki H."/>
            <person name="MacDonald J."/>
            <person name="Syed K."/>
            <person name="Salamov A."/>
            <person name="Hori C."/>
            <person name="Aerts A."/>
            <person name="Henrissat B."/>
            <person name="Wiebenga A."/>
            <person name="vanKuyk P.A."/>
            <person name="Barry K."/>
            <person name="Lindquist E."/>
            <person name="LaButti K."/>
            <person name="Lapidus A."/>
            <person name="Lucas S."/>
            <person name="Coutinho P."/>
            <person name="Gong Y."/>
            <person name="Samejima M."/>
            <person name="Mahadevan R."/>
            <person name="Abou-Zaid M."/>
            <person name="de Vries R.P."/>
            <person name="Igarashi K."/>
            <person name="Yadav J.S."/>
            <person name="Grigoriev I.V."/>
            <person name="Master E.R."/>
        </authorList>
    </citation>
    <scope>NUCLEOTIDE SEQUENCE [LARGE SCALE GENOMIC DNA]</scope>
    <source>
        <strain evidence="9 10">HHB-10118-sp</strain>
    </source>
</reference>
<keyword evidence="5" id="KW-0067">ATP-binding</keyword>
<evidence type="ECO:0000256" key="5">
    <source>
        <dbReference type="ARBA" id="ARBA00022840"/>
    </source>
</evidence>
<feature type="compositionally biased region" description="Basic and acidic residues" evidence="7">
    <location>
        <begin position="868"/>
        <end position="881"/>
    </location>
</feature>
<feature type="compositionally biased region" description="Basic and acidic residues" evidence="7">
    <location>
        <begin position="608"/>
        <end position="621"/>
    </location>
</feature>
<sequence length="938" mass="104209">MSVRSGLLEFSIRGDELEQNRIQLEQNLQHTDLSLHLSSTPSDSDVEYPRRNPGPGPFGGFASFDHMSRDQFDPEEESQYHPWSYRTGDDENGVSPGAEYDPDRPLTGIIAGFNANFSALDPNSTRSRHLVRTACFPSYMSSYAQASATVDFNDPLVVDDSAELDEVFQAGCAPIPTASIRSPGTASSSSRPNTPLSPRPKLSDALSHVAFSPKRPRRPQSPAIHAPAPCKGRSAIARQTKIPLTRRQVATIESDPEDNVPTPRSRSRGSYVHQSLSYAPLEPEVNILPPTPPGDENANAKFVNVARGLAKEFESHQSAIAQSTMRDRKNAKNAKMSLKNVMNDLQEQRPTHTSVPRGAGVRTPYKNGKLYLPDVTGITSAVGSPMKVGMEYQGYNGKEDREIDVRLAATLSIVQSKIAHLETENSISRRRVRELELELEECKKEVTRERTRILGREEPDVQIPQEKTTRGIRTKAPKPVEPLETYEDIRRYKEAVEEKKALETLITTLRSHLTRLTAELSDHSRLLEELRELRDSDVRALKEKSHEINQLRQEVERLAGEVEVLRGVVEEGLKERKEAREQSMERSRSLENSHSRSLIEDDAEEPDVAEKQERRHEEHLVDGGFNSGDDSSDGRSTPSPRPSPHRRRPRLSDRTDRATLGSPPPATSTSARPWLESAEVTRISEEVSERRHERSRSASVISGGDPTLATGQARGYHTDSDGSEDDVPPSRPRSRGSDCTAKENHVAPSPVRRLAALIPPSSYPRDPAAIPRVTSPGPRSRQAPGPSKPVAAPKATAPAEAPFPQIRGEYLEKLFFSAPDHNADTCTVCNRRARATATRQQRKATWSAGRYFQFEAEDEGFVEGADEGQAKKGKERADGERLLPQTNGSADTSNFDEEFTREQPTLTPVHGQLSSRDQAEFNGFSWVRDTVLRIQDSR</sequence>
<evidence type="ECO:0000313" key="9">
    <source>
        <dbReference type="EMBL" id="EKM49578.1"/>
    </source>
</evidence>
<dbReference type="GO" id="GO:0005524">
    <property type="term" value="F:ATP binding"/>
    <property type="evidence" value="ECO:0007669"/>
    <property type="project" value="UniProtKB-KW"/>
</dbReference>
<dbReference type="EMBL" id="JH930480">
    <property type="protein sequence ID" value="EKM49578.1"/>
    <property type="molecule type" value="Genomic_DNA"/>
</dbReference>
<evidence type="ECO:0000256" key="7">
    <source>
        <dbReference type="SAM" id="MobiDB-lite"/>
    </source>
</evidence>
<feature type="compositionally biased region" description="Low complexity" evidence="7">
    <location>
        <begin position="788"/>
        <end position="802"/>
    </location>
</feature>
<keyword evidence="10" id="KW-1185">Reference proteome</keyword>
<organism evidence="9 10">
    <name type="scientific">Phanerochaete carnosa (strain HHB-10118-sp)</name>
    <name type="common">White-rot fungus</name>
    <name type="synonym">Peniophora carnosa</name>
    <dbReference type="NCBI Taxonomy" id="650164"/>
    <lineage>
        <taxon>Eukaryota</taxon>
        <taxon>Fungi</taxon>
        <taxon>Dikarya</taxon>
        <taxon>Basidiomycota</taxon>
        <taxon>Agaricomycotina</taxon>
        <taxon>Agaricomycetes</taxon>
        <taxon>Polyporales</taxon>
        <taxon>Phanerochaetaceae</taxon>
        <taxon>Phanerochaete</taxon>
    </lineage>
</organism>
<dbReference type="RefSeq" id="XP_007401644.1">
    <property type="nucleotide sequence ID" value="XM_007401582.1"/>
</dbReference>
<evidence type="ECO:0000313" key="10">
    <source>
        <dbReference type="Proteomes" id="UP000008370"/>
    </source>
</evidence>
<dbReference type="GeneID" id="18909360"/>
<evidence type="ECO:0000259" key="8">
    <source>
        <dbReference type="PROSITE" id="PS51285"/>
    </source>
</evidence>
<dbReference type="InterPro" id="IPR025925">
    <property type="entry name" value="PPC89_CLD"/>
</dbReference>
<keyword evidence="4" id="KW-0418">Kinase</keyword>
<accession>K5VEJ1</accession>
<evidence type="ECO:0000256" key="1">
    <source>
        <dbReference type="ARBA" id="ARBA00022527"/>
    </source>
</evidence>
<evidence type="ECO:0000256" key="4">
    <source>
        <dbReference type="ARBA" id="ARBA00022777"/>
    </source>
</evidence>
<dbReference type="PROSITE" id="PS51285">
    <property type="entry name" value="AGC_KINASE_CTER"/>
    <property type="match status" value="1"/>
</dbReference>
<feature type="region of interest" description="Disordered" evidence="7">
    <location>
        <begin position="342"/>
        <end position="363"/>
    </location>
</feature>
<keyword evidence="2" id="KW-0808">Transferase</keyword>
<dbReference type="AlphaFoldDB" id="K5VEJ1"/>
<feature type="region of interest" description="Disordered" evidence="7">
    <location>
        <begin position="574"/>
        <end position="802"/>
    </location>
</feature>
<feature type="region of interest" description="Disordered" evidence="7">
    <location>
        <begin position="861"/>
        <end position="896"/>
    </location>
</feature>
<feature type="compositionally biased region" description="Polar residues" evidence="7">
    <location>
        <begin position="179"/>
        <end position="196"/>
    </location>
</feature>
<feature type="compositionally biased region" description="Polar residues" evidence="7">
    <location>
        <begin position="884"/>
        <end position="893"/>
    </location>
</feature>
<feature type="coiled-coil region" evidence="6">
    <location>
        <begin position="418"/>
        <end position="452"/>
    </location>
</feature>
<dbReference type="Pfam" id="PF00433">
    <property type="entry name" value="Pkinase_C"/>
    <property type="match status" value="1"/>
</dbReference>
<dbReference type="KEGG" id="pco:PHACADRAFT_166953"/>
<feature type="region of interest" description="Disordered" evidence="7">
    <location>
        <begin position="175"/>
        <end position="271"/>
    </location>
</feature>
<dbReference type="InterPro" id="IPR017892">
    <property type="entry name" value="Pkinase_C"/>
</dbReference>
<gene>
    <name evidence="9" type="ORF">PHACADRAFT_166953</name>
</gene>
<dbReference type="InterPro" id="IPR000961">
    <property type="entry name" value="AGC-kinase_C"/>
</dbReference>
<dbReference type="Proteomes" id="UP000008370">
    <property type="component" value="Unassembled WGS sequence"/>
</dbReference>
<dbReference type="HOGENOM" id="CLU_007735_0_0_1"/>
<feature type="region of interest" description="Disordered" evidence="7">
    <location>
        <begin position="35"/>
        <end position="94"/>
    </location>
</feature>
<proteinExistence type="predicted"/>
<keyword evidence="3" id="KW-0547">Nucleotide-binding</keyword>
<dbReference type="OrthoDB" id="76453at2759"/>
<evidence type="ECO:0000256" key="2">
    <source>
        <dbReference type="ARBA" id="ARBA00022679"/>
    </source>
</evidence>
<evidence type="ECO:0000256" key="6">
    <source>
        <dbReference type="SAM" id="Coils"/>
    </source>
</evidence>